<dbReference type="CDD" id="cd10967">
    <property type="entry name" value="CE4_GLA_like_6s"/>
    <property type="match status" value="1"/>
</dbReference>
<dbReference type="InterPro" id="IPR011330">
    <property type="entry name" value="Glyco_hydro/deAcase_b/a-brl"/>
</dbReference>
<dbReference type="InterPro" id="IPR002509">
    <property type="entry name" value="NODB_dom"/>
</dbReference>
<dbReference type="PROSITE" id="PS51677">
    <property type="entry name" value="NODB"/>
    <property type="match status" value="1"/>
</dbReference>
<dbReference type="Proteomes" id="UP000245489">
    <property type="component" value="Unassembled WGS sequence"/>
</dbReference>
<sequence length="258" mass="30049">MNKLLCYFILMLLGVSCNSRKPIQQGGIALSFDDRFVKEWTDLKPLLNKYNVKATFYVTQPDSLSEEEVQILHELRKDGHEIGCHGAMHVRSMYYIWDNSLEKYMENEIFHALKTMKKQGFTPKTFAHPGGSQTWYSDRELLKYFTLLRDVSMKSRSILGFDYIRDLENMDEIYHQRDNAQKVNALLIDISGKLTIEDIKKGLERTSKEGSVMMMFGHKPLTKTTQNLNEYGFDVQFLEQILAESAKLNLKSYTMQEL</sequence>
<evidence type="ECO:0000259" key="3">
    <source>
        <dbReference type="PROSITE" id="PS51677"/>
    </source>
</evidence>
<dbReference type="EMBL" id="QGGO01000003">
    <property type="protein sequence ID" value="PWK28551.1"/>
    <property type="molecule type" value="Genomic_DNA"/>
</dbReference>
<dbReference type="RefSeq" id="WP_109741538.1">
    <property type="nucleotide sequence ID" value="NZ_QGGO01000003.1"/>
</dbReference>
<keyword evidence="2" id="KW-0378">Hydrolase</keyword>
<gene>
    <name evidence="4" type="ORF">LV89_00755</name>
</gene>
<dbReference type="Pfam" id="PF01522">
    <property type="entry name" value="Polysacc_deac_1"/>
    <property type="match status" value="1"/>
</dbReference>
<feature type="domain" description="NodB homology" evidence="3">
    <location>
        <begin position="26"/>
        <end position="258"/>
    </location>
</feature>
<evidence type="ECO:0000313" key="4">
    <source>
        <dbReference type="EMBL" id="PWK28551.1"/>
    </source>
</evidence>
<dbReference type="GO" id="GO:0016810">
    <property type="term" value="F:hydrolase activity, acting on carbon-nitrogen (but not peptide) bonds"/>
    <property type="evidence" value="ECO:0007669"/>
    <property type="project" value="InterPro"/>
</dbReference>
<proteinExistence type="predicted"/>
<dbReference type="GO" id="GO:0046872">
    <property type="term" value="F:metal ion binding"/>
    <property type="evidence" value="ECO:0007669"/>
    <property type="project" value="UniProtKB-KW"/>
</dbReference>
<dbReference type="PANTHER" id="PTHR10587:SF133">
    <property type="entry name" value="CHITIN DEACETYLASE 1-RELATED"/>
    <property type="match status" value="1"/>
</dbReference>
<dbReference type="GO" id="GO:0005975">
    <property type="term" value="P:carbohydrate metabolic process"/>
    <property type="evidence" value="ECO:0007669"/>
    <property type="project" value="InterPro"/>
</dbReference>
<dbReference type="PANTHER" id="PTHR10587">
    <property type="entry name" value="GLYCOSYL TRANSFERASE-RELATED"/>
    <property type="match status" value="1"/>
</dbReference>
<evidence type="ECO:0000256" key="1">
    <source>
        <dbReference type="ARBA" id="ARBA00022723"/>
    </source>
</evidence>
<dbReference type="Gene3D" id="3.20.20.370">
    <property type="entry name" value="Glycoside hydrolase/deacetylase"/>
    <property type="match status" value="1"/>
</dbReference>
<organism evidence="4 5">
    <name type="scientific">Arcicella aurantiaca</name>
    <dbReference type="NCBI Taxonomy" id="591202"/>
    <lineage>
        <taxon>Bacteria</taxon>
        <taxon>Pseudomonadati</taxon>
        <taxon>Bacteroidota</taxon>
        <taxon>Cytophagia</taxon>
        <taxon>Cytophagales</taxon>
        <taxon>Flectobacillaceae</taxon>
        <taxon>Arcicella</taxon>
    </lineage>
</organism>
<keyword evidence="5" id="KW-1185">Reference proteome</keyword>
<dbReference type="OrthoDB" id="2795102at2"/>
<dbReference type="AlphaFoldDB" id="A0A316EEC9"/>
<protein>
    <submittedName>
        <fullName evidence="4">Polysaccharide deacetylase</fullName>
    </submittedName>
</protein>
<name>A0A316EEC9_9BACT</name>
<keyword evidence="1" id="KW-0479">Metal-binding</keyword>
<evidence type="ECO:0000313" key="5">
    <source>
        <dbReference type="Proteomes" id="UP000245489"/>
    </source>
</evidence>
<dbReference type="GO" id="GO:0016020">
    <property type="term" value="C:membrane"/>
    <property type="evidence" value="ECO:0007669"/>
    <property type="project" value="TreeGrafter"/>
</dbReference>
<evidence type="ECO:0000256" key="2">
    <source>
        <dbReference type="ARBA" id="ARBA00022801"/>
    </source>
</evidence>
<dbReference type="InterPro" id="IPR050248">
    <property type="entry name" value="Polysacc_deacetylase_ArnD"/>
</dbReference>
<dbReference type="PROSITE" id="PS51257">
    <property type="entry name" value="PROKAR_LIPOPROTEIN"/>
    <property type="match status" value="1"/>
</dbReference>
<reference evidence="4 5" key="1">
    <citation type="submission" date="2018-05" db="EMBL/GenBank/DDBJ databases">
        <title>Genomic Encyclopedia of Archaeal and Bacterial Type Strains, Phase II (KMG-II): from individual species to whole genera.</title>
        <authorList>
            <person name="Goeker M."/>
        </authorList>
    </citation>
    <scope>NUCLEOTIDE SEQUENCE [LARGE SCALE GENOMIC DNA]</scope>
    <source>
        <strain evidence="4 5">DSM 22214</strain>
    </source>
</reference>
<dbReference type="SUPFAM" id="SSF88713">
    <property type="entry name" value="Glycoside hydrolase/deacetylase"/>
    <property type="match status" value="1"/>
</dbReference>
<comment type="caution">
    <text evidence="4">The sequence shown here is derived from an EMBL/GenBank/DDBJ whole genome shotgun (WGS) entry which is preliminary data.</text>
</comment>
<accession>A0A316EEC9</accession>